<dbReference type="AlphaFoldDB" id="A0A6L2JZZ0"/>
<evidence type="ECO:0000313" key="2">
    <source>
        <dbReference type="EMBL" id="GEU42623.1"/>
    </source>
</evidence>
<reference evidence="2" key="1">
    <citation type="journal article" date="2019" name="Sci. Rep.">
        <title>Draft genome of Tanacetum cinerariifolium, the natural source of mosquito coil.</title>
        <authorList>
            <person name="Yamashiro T."/>
            <person name="Shiraishi A."/>
            <person name="Satake H."/>
            <person name="Nakayama K."/>
        </authorList>
    </citation>
    <scope>NUCLEOTIDE SEQUENCE</scope>
</reference>
<dbReference type="EMBL" id="BKCJ010001595">
    <property type="protein sequence ID" value="GEU42623.1"/>
    <property type="molecule type" value="Genomic_DNA"/>
</dbReference>
<evidence type="ECO:0000256" key="1">
    <source>
        <dbReference type="SAM" id="MobiDB-lite"/>
    </source>
</evidence>
<organism evidence="2">
    <name type="scientific">Tanacetum cinerariifolium</name>
    <name type="common">Dalmatian daisy</name>
    <name type="synonym">Chrysanthemum cinerariifolium</name>
    <dbReference type="NCBI Taxonomy" id="118510"/>
    <lineage>
        <taxon>Eukaryota</taxon>
        <taxon>Viridiplantae</taxon>
        <taxon>Streptophyta</taxon>
        <taxon>Embryophyta</taxon>
        <taxon>Tracheophyta</taxon>
        <taxon>Spermatophyta</taxon>
        <taxon>Magnoliopsida</taxon>
        <taxon>eudicotyledons</taxon>
        <taxon>Gunneridae</taxon>
        <taxon>Pentapetalae</taxon>
        <taxon>asterids</taxon>
        <taxon>campanulids</taxon>
        <taxon>Asterales</taxon>
        <taxon>Asteraceae</taxon>
        <taxon>Asteroideae</taxon>
        <taxon>Anthemideae</taxon>
        <taxon>Anthemidinae</taxon>
        <taxon>Tanacetum</taxon>
    </lineage>
</organism>
<feature type="compositionally biased region" description="Acidic residues" evidence="1">
    <location>
        <begin position="144"/>
        <end position="158"/>
    </location>
</feature>
<sequence length="158" mass="17588">MLSRTKEEGLEVLVDPYILQPPKKRGRPTGSGKNQPTAIVGLDLLCFGRVFRNTICFVLLCVCIKVDVEMRITNLENQFDSYKIQKLGRKGIFVGIISKGMQVEVIIIFDDGTKYDALPVSDSEDDDTEADDDTKDDAFTVSDSENDESEADDDTDVI</sequence>
<gene>
    <name evidence="2" type="ORF">Tci_014601</name>
</gene>
<comment type="caution">
    <text evidence="2">The sequence shown here is derived from an EMBL/GenBank/DDBJ whole genome shotgun (WGS) entry which is preliminary data.</text>
</comment>
<feature type="compositionally biased region" description="Acidic residues" evidence="1">
    <location>
        <begin position="122"/>
        <end position="135"/>
    </location>
</feature>
<protein>
    <submittedName>
        <fullName evidence="2">Uncharacterized protein</fullName>
    </submittedName>
</protein>
<proteinExistence type="predicted"/>
<feature type="region of interest" description="Disordered" evidence="1">
    <location>
        <begin position="119"/>
        <end position="158"/>
    </location>
</feature>
<accession>A0A6L2JZZ0</accession>
<name>A0A6L2JZZ0_TANCI</name>